<reference evidence="2" key="1">
    <citation type="submission" date="2020-09" db="EMBL/GenBank/DDBJ databases">
        <title>Genome-Enabled Discovery of Anthraquinone Biosynthesis in Senna tora.</title>
        <authorList>
            <person name="Kang S.-H."/>
            <person name="Pandey R.P."/>
            <person name="Lee C.-M."/>
            <person name="Sim J.-S."/>
            <person name="Jeong J.-T."/>
            <person name="Choi B.-S."/>
            <person name="Jung M."/>
            <person name="Ginzburg D."/>
            <person name="Zhao K."/>
            <person name="Won S.Y."/>
            <person name="Oh T.-J."/>
            <person name="Yu Y."/>
            <person name="Kim N.-H."/>
            <person name="Lee O.R."/>
            <person name="Lee T.-H."/>
            <person name="Bashyal P."/>
            <person name="Kim T.-S."/>
            <person name="Lee W.-H."/>
            <person name="Kawkins C."/>
            <person name="Kim C.-K."/>
            <person name="Kim J.S."/>
            <person name="Ahn B.O."/>
            <person name="Rhee S.Y."/>
            <person name="Sohng J.K."/>
        </authorList>
    </citation>
    <scope>NUCLEOTIDE SEQUENCE</scope>
    <source>
        <tissue evidence="2">Leaf</tissue>
    </source>
</reference>
<dbReference type="AlphaFoldDB" id="A0A834X4A8"/>
<gene>
    <name evidence="2" type="ORF">G2W53_005912</name>
</gene>
<keyword evidence="3" id="KW-1185">Reference proteome</keyword>
<sequence length="33" mass="3597">MPTNLTVRMRASGLIHGGGGDDEGWDQEIQMSH</sequence>
<evidence type="ECO:0000313" key="3">
    <source>
        <dbReference type="Proteomes" id="UP000634136"/>
    </source>
</evidence>
<dbReference type="EMBL" id="JAAIUW010000003">
    <property type="protein sequence ID" value="KAF7837430.1"/>
    <property type="molecule type" value="Genomic_DNA"/>
</dbReference>
<comment type="caution">
    <text evidence="2">The sequence shown here is derived from an EMBL/GenBank/DDBJ whole genome shotgun (WGS) entry which is preliminary data.</text>
</comment>
<name>A0A834X4A8_9FABA</name>
<feature type="region of interest" description="Disordered" evidence="1">
    <location>
        <begin position="13"/>
        <end position="33"/>
    </location>
</feature>
<organism evidence="2 3">
    <name type="scientific">Senna tora</name>
    <dbReference type="NCBI Taxonomy" id="362788"/>
    <lineage>
        <taxon>Eukaryota</taxon>
        <taxon>Viridiplantae</taxon>
        <taxon>Streptophyta</taxon>
        <taxon>Embryophyta</taxon>
        <taxon>Tracheophyta</taxon>
        <taxon>Spermatophyta</taxon>
        <taxon>Magnoliopsida</taxon>
        <taxon>eudicotyledons</taxon>
        <taxon>Gunneridae</taxon>
        <taxon>Pentapetalae</taxon>
        <taxon>rosids</taxon>
        <taxon>fabids</taxon>
        <taxon>Fabales</taxon>
        <taxon>Fabaceae</taxon>
        <taxon>Caesalpinioideae</taxon>
        <taxon>Cassia clade</taxon>
        <taxon>Senna</taxon>
    </lineage>
</organism>
<accession>A0A834X4A8</accession>
<protein>
    <submittedName>
        <fullName evidence="2">Uncharacterized protein</fullName>
    </submittedName>
</protein>
<dbReference type="Proteomes" id="UP000634136">
    <property type="component" value="Unassembled WGS sequence"/>
</dbReference>
<evidence type="ECO:0000313" key="2">
    <source>
        <dbReference type="EMBL" id="KAF7837430.1"/>
    </source>
</evidence>
<evidence type="ECO:0000256" key="1">
    <source>
        <dbReference type="SAM" id="MobiDB-lite"/>
    </source>
</evidence>
<proteinExistence type="predicted"/>